<keyword evidence="1" id="KW-1133">Transmembrane helix</keyword>
<reference evidence="2" key="1">
    <citation type="submission" date="2021-06" db="EMBL/GenBank/DDBJ databases">
        <authorList>
            <person name="Kallberg Y."/>
            <person name="Tangrot J."/>
            <person name="Rosling A."/>
        </authorList>
    </citation>
    <scope>NUCLEOTIDE SEQUENCE</scope>
    <source>
        <strain evidence="2">BR232B</strain>
    </source>
</reference>
<keyword evidence="1" id="KW-0812">Transmembrane</keyword>
<keyword evidence="1" id="KW-0472">Membrane</keyword>
<organism evidence="2 3">
    <name type="scientific">Paraglomus brasilianum</name>
    <dbReference type="NCBI Taxonomy" id="144538"/>
    <lineage>
        <taxon>Eukaryota</taxon>
        <taxon>Fungi</taxon>
        <taxon>Fungi incertae sedis</taxon>
        <taxon>Mucoromycota</taxon>
        <taxon>Glomeromycotina</taxon>
        <taxon>Glomeromycetes</taxon>
        <taxon>Paraglomerales</taxon>
        <taxon>Paraglomeraceae</taxon>
        <taxon>Paraglomus</taxon>
    </lineage>
</organism>
<feature type="non-terminal residue" evidence="2">
    <location>
        <position position="243"/>
    </location>
</feature>
<dbReference type="OrthoDB" id="2306579at2759"/>
<keyword evidence="3" id="KW-1185">Reference proteome</keyword>
<name>A0A9N9HD86_9GLOM</name>
<accession>A0A9N9HD86</accession>
<feature type="transmembrane region" description="Helical" evidence="1">
    <location>
        <begin position="162"/>
        <end position="183"/>
    </location>
</feature>
<evidence type="ECO:0000256" key="1">
    <source>
        <dbReference type="SAM" id="Phobius"/>
    </source>
</evidence>
<gene>
    <name evidence="2" type="ORF">PBRASI_LOCUS11002</name>
</gene>
<dbReference type="AlphaFoldDB" id="A0A9N9HD86"/>
<comment type="caution">
    <text evidence="2">The sequence shown here is derived from an EMBL/GenBank/DDBJ whole genome shotgun (WGS) entry which is preliminary data.</text>
</comment>
<dbReference type="Proteomes" id="UP000789739">
    <property type="component" value="Unassembled WGS sequence"/>
</dbReference>
<dbReference type="EMBL" id="CAJVPI010004092">
    <property type="protein sequence ID" value="CAG8665113.1"/>
    <property type="molecule type" value="Genomic_DNA"/>
</dbReference>
<protein>
    <submittedName>
        <fullName evidence="2">4962_t:CDS:1</fullName>
    </submittedName>
</protein>
<evidence type="ECO:0000313" key="2">
    <source>
        <dbReference type="EMBL" id="CAG8665113.1"/>
    </source>
</evidence>
<sequence length="243" mass="26881">RNKNEHAIPVLAGGPGTGKSRFLDEIQNLLNEYAHASNDQKVINAFKNMIVVNVTYRNGTTASNTDKILGSEASLAMRLFFAYFHPTSNFDKFISLCQQSSPDLRLSTAMQVIRQHVSMNLDDRVALIVGINEFNKLHDIDQSTSRSLITSIGGQMCKAPKAFFFVPIVASTIEGLIYMYPQIFLPLPLLSDDRASKLAVQSFAMMITLLTTIISGAALVISEVTLGTLEFFLEKFSEPKLLL</sequence>
<proteinExistence type="predicted"/>
<feature type="transmembrane region" description="Helical" evidence="1">
    <location>
        <begin position="203"/>
        <end position="233"/>
    </location>
</feature>
<feature type="non-terminal residue" evidence="2">
    <location>
        <position position="1"/>
    </location>
</feature>
<evidence type="ECO:0000313" key="3">
    <source>
        <dbReference type="Proteomes" id="UP000789739"/>
    </source>
</evidence>